<dbReference type="SUPFAM" id="SSF53474">
    <property type="entry name" value="alpha/beta-Hydrolases"/>
    <property type="match status" value="1"/>
</dbReference>
<evidence type="ECO:0000313" key="2">
    <source>
        <dbReference type="EMBL" id="OPH82956.1"/>
    </source>
</evidence>
<dbReference type="STRING" id="29421.B2M20_10605"/>
<sequence length="224" mass="24302">MATDCPSARRGLRAGIGGLILFALGGFMANSALAQTVAPHRPGHVYLMRGLFNVFSLGMDELAAKLQRAGVKAEAVSYTSWSSLADSITANFRAGNREPIILMGHSYGADTTISLARKLNERRIPVALIVNFDPTAPDRVPPNVRRIINFYVPTAWGRPVEASKQFHGSLSNLNEGGQYSHFDVDKGEALHRKAIAAVLQAVGRGTYRVKRPAKRDHVSEAPVQ</sequence>
<organism evidence="2 3">
    <name type="scientific">Nitrobacter vulgaris</name>
    <dbReference type="NCBI Taxonomy" id="29421"/>
    <lineage>
        <taxon>Bacteria</taxon>
        <taxon>Pseudomonadati</taxon>
        <taxon>Pseudomonadota</taxon>
        <taxon>Alphaproteobacteria</taxon>
        <taxon>Hyphomicrobiales</taxon>
        <taxon>Nitrobacteraceae</taxon>
        <taxon>Nitrobacter</taxon>
    </lineage>
</organism>
<feature type="domain" description="Thioesterase" evidence="1">
    <location>
        <begin position="77"/>
        <end position="140"/>
    </location>
</feature>
<evidence type="ECO:0000313" key="3">
    <source>
        <dbReference type="Proteomes" id="UP000189940"/>
    </source>
</evidence>
<name>A0A1V4HYA9_NITVU</name>
<proteinExistence type="predicted"/>
<dbReference type="Proteomes" id="UP000189940">
    <property type="component" value="Unassembled WGS sequence"/>
</dbReference>
<accession>A0A1V4HYA9</accession>
<reference evidence="2 3" key="1">
    <citation type="submission" date="2017-02" db="EMBL/GenBank/DDBJ databases">
        <title>Genome sequence of the nitrite-oxidizing bacterium Nitrobacter vulgaris strain Ab1.</title>
        <authorList>
            <person name="Mellbye B.L."/>
            <person name="Davis E.W."/>
            <person name="Spieck E."/>
            <person name="Chang J.H."/>
            <person name="Bottomley P.J."/>
            <person name="Sayavedra-Soto L.A."/>
        </authorList>
    </citation>
    <scope>NUCLEOTIDE SEQUENCE [LARGE SCALE GENOMIC DNA]</scope>
    <source>
        <strain evidence="2 3">Ab1</strain>
    </source>
</reference>
<dbReference type="EMBL" id="MWPQ01000040">
    <property type="protein sequence ID" value="OPH82956.1"/>
    <property type="molecule type" value="Genomic_DNA"/>
</dbReference>
<dbReference type="AlphaFoldDB" id="A0A1V4HYA9"/>
<dbReference type="InterPro" id="IPR029058">
    <property type="entry name" value="AB_hydrolase_fold"/>
</dbReference>
<evidence type="ECO:0000259" key="1">
    <source>
        <dbReference type="Pfam" id="PF00975"/>
    </source>
</evidence>
<dbReference type="Pfam" id="PF00975">
    <property type="entry name" value="Thioesterase"/>
    <property type="match status" value="1"/>
</dbReference>
<dbReference type="Gene3D" id="3.40.50.1820">
    <property type="entry name" value="alpha/beta hydrolase"/>
    <property type="match status" value="1"/>
</dbReference>
<comment type="caution">
    <text evidence="2">The sequence shown here is derived from an EMBL/GenBank/DDBJ whole genome shotgun (WGS) entry which is preliminary data.</text>
</comment>
<dbReference type="RefSeq" id="WP_079446986.1">
    <property type="nucleotide sequence ID" value="NZ_MWPQ01000040.1"/>
</dbReference>
<dbReference type="OrthoDB" id="5293296at2"/>
<keyword evidence="3" id="KW-1185">Reference proteome</keyword>
<protein>
    <recommendedName>
        <fullName evidence="1">Thioesterase domain-containing protein</fullName>
    </recommendedName>
</protein>
<gene>
    <name evidence="2" type="ORF">B2M20_10605</name>
</gene>
<dbReference type="InterPro" id="IPR001031">
    <property type="entry name" value="Thioesterase"/>
</dbReference>